<sequence length="1022" mass="112891">MRRFLNFISREEDFTDKSLSDAESETEHSNVGPILSSSELELTSSSFTDKAVEDKRETAGDEPSITQQIEKLCASHSDLTDDNPLTDPLIPGKPKLPTLRESPAEHSSAHLGSSTQLSSQEPAPASSTSHVSIQGAFEDKIAAAVADKAESNSGLTENAKIEPTADISANGIEDTPCAHSEQTFANSLDCLSSFAQFDVNQVRQRKARLISFEELQTALKDLAEVMVWADKHDASLWDLFLEMRTMPTLVKCLHRTLSLEKDRVSQAAPNSVGLETSESVSGSTIDSSTKEAADILVQSSSIVQNKISNAAQEVTSAVDTTNPNENAYDSHPKSTGSTVESRVGNITAGEDKQYPDITEQKLRDVLFGLVPSKIQSQILQTISIIIQSVSKRHSLLCLFAANHINDVLSFQFSFDDDEMIASFVSSLKTITIRLDGDLLQLFFDPARNYFPLYDVVTQFFDHHESMVRIAIRNITLAIFALEDSEALKYIARDEGGYFSSTVSFLSRICGSVARAFELLLDDGMEVRRTRSRTGIFRRKVRVSEVTDRLEEIENICAYLNDVAVISEKVLRPVILRLTGTLFFAPFFRPLASLASPEAVRLRNKLWALRNREIGTSSKLALPLFDAAARCLLLSFVITQFRSSPVLDSLVRELSRPAADFDRRTVLHALKAMASNITGTERATFVSLCAIEAFVSSRLVDASFLKSIKYDFQVDESKHTQHEEPTAAGMSLLYIETPQRDDLDHSAEEPMLMTLSEFEAPFTPSNSIPTTPDLRGASSDGTLTPTVLSRATSSASLSSDIGSLFVERTDGDGILSSFQMGEVSLRDALSSIALVVRRREVRTMRVLYAISRIICAVAKRTHDSGMCVDISKIVLDELAGLMQSVLRDKRTTIVSIEWMFESFRTAAKSNQAMYSDAPKLEDILSPERAPLVASMFPKGAGKRRKASYDDAIPPIEIEDANTFFVMMYTYERALACAGITTLPKLTLQTQDILLEYGLEDSYLDKRDALENFAETVLQHGEIE</sequence>
<dbReference type="OrthoDB" id="294052at2759"/>
<evidence type="ECO:0000256" key="1">
    <source>
        <dbReference type="ARBA" id="ARBA00023006"/>
    </source>
</evidence>
<dbReference type="AlphaFoldDB" id="A0A2V3IK00"/>
<feature type="compositionally biased region" description="Polar residues" evidence="2">
    <location>
        <begin position="110"/>
        <end position="131"/>
    </location>
</feature>
<name>A0A2V3IK00_9FLOR</name>
<evidence type="ECO:0000256" key="2">
    <source>
        <dbReference type="SAM" id="MobiDB-lite"/>
    </source>
</evidence>
<dbReference type="GO" id="GO:0007034">
    <property type="term" value="P:vacuolar transport"/>
    <property type="evidence" value="ECO:0007669"/>
    <property type="project" value="TreeGrafter"/>
</dbReference>
<feature type="region of interest" description="Disordered" evidence="2">
    <location>
        <begin position="760"/>
        <end position="781"/>
    </location>
</feature>
<comment type="caution">
    <text evidence="4">The sequence shown here is derived from an EMBL/GenBank/DDBJ whole genome shotgun (WGS) entry which is preliminary data.</text>
</comment>
<evidence type="ECO:0000313" key="5">
    <source>
        <dbReference type="Proteomes" id="UP000247409"/>
    </source>
</evidence>
<keyword evidence="1" id="KW-0072">Autophagy</keyword>
<feature type="compositionally biased region" description="Polar residues" evidence="2">
    <location>
        <begin position="320"/>
        <end position="340"/>
    </location>
</feature>
<dbReference type="PANTHER" id="PTHR21481:SF0">
    <property type="entry name" value="PROTEIN CLEC16A"/>
    <property type="match status" value="1"/>
</dbReference>
<dbReference type="GO" id="GO:1901096">
    <property type="term" value="P:regulation of autophagosome maturation"/>
    <property type="evidence" value="ECO:0007669"/>
    <property type="project" value="TreeGrafter"/>
</dbReference>
<reference evidence="4 5" key="1">
    <citation type="journal article" date="2018" name="Mol. Biol. Evol.">
        <title>Analysis of the draft genome of the red seaweed Gracilariopsis chorda provides insights into genome size evolution in Rhodophyta.</title>
        <authorList>
            <person name="Lee J."/>
            <person name="Yang E.C."/>
            <person name="Graf L."/>
            <person name="Yang J.H."/>
            <person name="Qiu H."/>
            <person name="Zel Zion U."/>
            <person name="Chan C.X."/>
            <person name="Stephens T.G."/>
            <person name="Weber A.P.M."/>
            <person name="Boo G.H."/>
            <person name="Boo S.M."/>
            <person name="Kim K.M."/>
            <person name="Shin Y."/>
            <person name="Jung M."/>
            <person name="Lee S.J."/>
            <person name="Yim H.S."/>
            <person name="Lee J.H."/>
            <person name="Bhattacharya D."/>
            <person name="Yoon H.S."/>
        </authorList>
    </citation>
    <scope>NUCLEOTIDE SEQUENCE [LARGE SCALE GENOMIC DNA]</scope>
    <source>
        <strain evidence="4 5">SKKU-2015</strain>
        <tissue evidence="4">Whole body</tissue>
    </source>
</reference>
<feature type="compositionally biased region" description="Basic and acidic residues" evidence="2">
    <location>
        <begin position="50"/>
        <end position="59"/>
    </location>
</feature>
<protein>
    <submittedName>
        <fullName evidence="4">Protein CLEC16A</fullName>
    </submittedName>
</protein>
<dbReference type="Proteomes" id="UP000247409">
    <property type="component" value="Unassembled WGS sequence"/>
</dbReference>
<dbReference type="GO" id="GO:0005770">
    <property type="term" value="C:late endosome"/>
    <property type="evidence" value="ECO:0007669"/>
    <property type="project" value="TreeGrafter"/>
</dbReference>
<dbReference type="GO" id="GO:0005794">
    <property type="term" value="C:Golgi apparatus"/>
    <property type="evidence" value="ECO:0007669"/>
    <property type="project" value="TreeGrafter"/>
</dbReference>
<dbReference type="InterPro" id="IPR039272">
    <property type="entry name" value="CLEC16A/TT9"/>
</dbReference>
<dbReference type="Pfam" id="PF09758">
    <property type="entry name" value="FPL"/>
    <property type="match status" value="1"/>
</dbReference>
<organism evidence="4 5">
    <name type="scientific">Gracilariopsis chorda</name>
    <dbReference type="NCBI Taxonomy" id="448386"/>
    <lineage>
        <taxon>Eukaryota</taxon>
        <taxon>Rhodophyta</taxon>
        <taxon>Florideophyceae</taxon>
        <taxon>Rhodymeniophycidae</taxon>
        <taxon>Gracilariales</taxon>
        <taxon>Gracilariaceae</taxon>
        <taxon>Gracilariopsis</taxon>
    </lineage>
</organism>
<dbReference type="EMBL" id="NBIV01000166">
    <property type="protein sequence ID" value="PXF42402.1"/>
    <property type="molecule type" value="Genomic_DNA"/>
</dbReference>
<feature type="compositionally biased region" description="Polar residues" evidence="2">
    <location>
        <begin position="267"/>
        <end position="285"/>
    </location>
</feature>
<feature type="region of interest" description="Disordered" evidence="2">
    <location>
        <begin position="266"/>
        <end position="285"/>
    </location>
</feature>
<dbReference type="InterPro" id="IPR019155">
    <property type="entry name" value="CLEC16A/TT9_N"/>
</dbReference>
<feature type="region of interest" description="Disordered" evidence="2">
    <location>
        <begin position="14"/>
        <end position="131"/>
    </location>
</feature>
<dbReference type="GO" id="GO:0006914">
    <property type="term" value="P:autophagy"/>
    <property type="evidence" value="ECO:0007669"/>
    <property type="project" value="UniProtKB-KW"/>
</dbReference>
<proteinExistence type="predicted"/>
<feature type="compositionally biased region" description="Basic and acidic residues" evidence="2">
    <location>
        <begin position="14"/>
        <end position="28"/>
    </location>
</feature>
<gene>
    <name evidence="4" type="ORF">BWQ96_07922</name>
</gene>
<dbReference type="PANTHER" id="PTHR21481">
    <property type="entry name" value="PROTEIN CLEC16A"/>
    <property type="match status" value="1"/>
</dbReference>
<feature type="region of interest" description="Disordered" evidence="2">
    <location>
        <begin position="320"/>
        <end position="341"/>
    </location>
</feature>
<keyword evidence="5" id="KW-1185">Reference proteome</keyword>
<accession>A0A2V3IK00</accession>
<dbReference type="GO" id="GO:0016197">
    <property type="term" value="P:endosomal transport"/>
    <property type="evidence" value="ECO:0007669"/>
    <property type="project" value="TreeGrafter"/>
</dbReference>
<feature type="domain" description="FPL" evidence="3">
    <location>
        <begin position="364"/>
        <end position="479"/>
    </location>
</feature>
<evidence type="ECO:0000259" key="3">
    <source>
        <dbReference type="Pfam" id="PF09758"/>
    </source>
</evidence>
<evidence type="ECO:0000313" key="4">
    <source>
        <dbReference type="EMBL" id="PXF42402.1"/>
    </source>
</evidence>
<feature type="compositionally biased region" description="Low complexity" evidence="2">
    <location>
        <begin position="35"/>
        <end position="46"/>
    </location>
</feature>